<evidence type="ECO:0000256" key="2">
    <source>
        <dbReference type="ARBA" id="ARBA00022670"/>
    </source>
</evidence>
<evidence type="ECO:0000313" key="6">
    <source>
        <dbReference type="Proteomes" id="UP001497516"/>
    </source>
</evidence>
<keyword evidence="6" id="KW-1185">Reference proteome</keyword>
<protein>
    <recommendedName>
        <fullName evidence="4">Ubiquitin-like protease family profile domain-containing protein</fullName>
    </recommendedName>
</protein>
<sequence length="152" mass="17853">MYRNDHYRVYVADMKNRRTFVLDSQKPNARVAKEDHGPVGSIIFGYAAAFLKHQGVDCAMDEWPFNIADVPQQEGNHDCGVFACLYMELWAGHLPVEYKASWHKQPHVQEQRTRIAANLLLWEHNRRKDEIVEGAIKWHAKKEKEKGKRKRR</sequence>
<evidence type="ECO:0000256" key="1">
    <source>
        <dbReference type="ARBA" id="ARBA00005234"/>
    </source>
</evidence>
<dbReference type="Proteomes" id="UP001497516">
    <property type="component" value="Chromosome 1"/>
</dbReference>
<dbReference type="PROSITE" id="PS50600">
    <property type="entry name" value="ULP_PROTEASE"/>
    <property type="match status" value="1"/>
</dbReference>
<dbReference type="GO" id="GO:0008234">
    <property type="term" value="F:cysteine-type peptidase activity"/>
    <property type="evidence" value="ECO:0007669"/>
    <property type="project" value="InterPro"/>
</dbReference>
<gene>
    <name evidence="5" type="ORF">LTRI10_LOCUS1460</name>
</gene>
<dbReference type="EMBL" id="OZ034813">
    <property type="protein sequence ID" value="CAL1353566.1"/>
    <property type="molecule type" value="Genomic_DNA"/>
</dbReference>
<dbReference type="Gene3D" id="3.40.395.10">
    <property type="entry name" value="Adenoviral Proteinase, Chain A"/>
    <property type="match status" value="1"/>
</dbReference>
<reference evidence="5 6" key="1">
    <citation type="submission" date="2024-04" db="EMBL/GenBank/DDBJ databases">
        <authorList>
            <person name="Fracassetti M."/>
        </authorList>
    </citation>
    <scope>NUCLEOTIDE SEQUENCE [LARGE SCALE GENOMIC DNA]</scope>
</reference>
<dbReference type="Pfam" id="PF02902">
    <property type="entry name" value="Peptidase_C48"/>
    <property type="match status" value="1"/>
</dbReference>
<proteinExistence type="inferred from homology"/>
<organism evidence="5 6">
    <name type="scientific">Linum trigynum</name>
    <dbReference type="NCBI Taxonomy" id="586398"/>
    <lineage>
        <taxon>Eukaryota</taxon>
        <taxon>Viridiplantae</taxon>
        <taxon>Streptophyta</taxon>
        <taxon>Embryophyta</taxon>
        <taxon>Tracheophyta</taxon>
        <taxon>Spermatophyta</taxon>
        <taxon>Magnoliopsida</taxon>
        <taxon>eudicotyledons</taxon>
        <taxon>Gunneridae</taxon>
        <taxon>Pentapetalae</taxon>
        <taxon>rosids</taxon>
        <taxon>fabids</taxon>
        <taxon>Malpighiales</taxon>
        <taxon>Linaceae</taxon>
        <taxon>Linum</taxon>
    </lineage>
</organism>
<accession>A0AAV2CCH0</accession>
<keyword evidence="2" id="KW-0645">Protease</keyword>
<dbReference type="InterPro" id="IPR003653">
    <property type="entry name" value="Peptidase_C48_C"/>
</dbReference>
<dbReference type="GO" id="GO:0006508">
    <property type="term" value="P:proteolysis"/>
    <property type="evidence" value="ECO:0007669"/>
    <property type="project" value="UniProtKB-KW"/>
</dbReference>
<dbReference type="AlphaFoldDB" id="A0AAV2CCH0"/>
<evidence type="ECO:0000259" key="4">
    <source>
        <dbReference type="PROSITE" id="PS50600"/>
    </source>
</evidence>
<name>A0AAV2CCH0_9ROSI</name>
<feature type="domain" description="Ubiquitin-like protease family profile" evidence="4">
    <location>
        <begin position="1"/>
        <end position="90"/>
    </location>
</feature>
<evidence type="ECO:0000313" key="5">
    <source>
        <dbReference type="EMBL" id="CAL1353566.1"/>
    </source>
</evidence>
<dbReference type="SUPFAM" id="SSF54001">
    <property type="entry name" value="Cysteine proteinases"/>
    <property type="match status" value="1"/>
</dbReference>
<keyword evidence="3" id="KW-0378">Hydrolase</keyword>
<evidence type="ECO:0000256" key="3">
    <source>
        <dbReference type="ARBA" id="ARBA00022801"/>
    </source>
</evidence>
<dbReference type="InterPro" id="IPR038765">
    <property type="entry name" value="Papain-like_cys_pep_sf"/>
</dbReference>
<comment type="similarity">
    <text evidence="1">Belongs to the peptidase C48 family.</text>
</comment>